<dbReference type="Proteomes" id="UP000631034">
    <property type="component" value="Unassembled WGS sequence"/>
</dbReference>
<comment type="caution">
    <text evidence="2">The sequence shown here is derived from an EMBL/GenBank/DDBJ whole genome shotgun (WGS) entry which is preliminary data.</text>
</comment>
<name>A0A8J7CQU5_9PROT</name>
<dbReference type="Pfam" id="PF02698">
    <property type="entry name" value="DUF218"/>
    <property type="match status" value="1"/>
</dbReference>
<sequence>MRRRSPFLLRAVNVLVRTTLLLAVAFGGGLLVFAALLPDTVAAPDTPTDAIVVLTGGSMRVSTGIALLAEGKARALFFSGVGEHATLEELEYAADDLHAVLPPDLRSRVVLGYEAQDTFGNARETAAWLQACGYHSIRLVTGSYHMPRSIAEFRAVMPDVEIVPHPVFPGHVKVREWWRWSGTARLIAHEYVKFLAAWIRTRPGIFPGPPAPAPHDGVVCP</sequence>
<dbReference type="InterPro" id="IPR003848">
    <property type="entry name" value="DUF218"/>
</dbReference>
<protein>
    <submittedName>
        <fullName evidence="2">YdcF family protein</fullName>
    </submittedName>
</protein>
<organism evidence="2 3">
    <name type="scientific">Phaeovibrio sulfidiphilus</name>
    <dbReference type="NCBI Taxonomy" id="1220600"/>
    <lineage>
        <taxon>Bacteria</taxon>
        <taxon>Pseudomonadati</taxon>
        <taxon>Pseudomonadota</taxon>
        <taxon>Alphaproteobacteria</taxon>
        <taxon>Rhodospirillales</taxon>
        <taxon>Rhodospirillaceae</taxon>
        <taxon>Phaeovibrio</taxon>
    </lineage>
</organism>
<dbReference type="InterPro" id="IPR014729">
    <property type="entry name" value="Rossmann-like_a/b/a_fold"/>
</dbReference>
<dbReference type="GO" id="GO:0000270">
    <property type="term" value="P:peptidoglycan metabolic process"/>
    <property type="evidence" value="ECO:0007669"/>
    <property type="project" value="TreeGrafter"/>
</dbReference>
<dbReference type="RefSeq" id="WP_192534260.1">
    <property type="nucleotide sequence ID" value="NZ_JACZHT010000004.1"/>
</dbReference>
<dbReference type="GO" id="GO:0005886">
    <property type="term" value="C:plasma membrane"/>
    <property type="evidence" value="ECO:0007669"/>
    <property type="project" value="TreeGrafter"/>
</dbReference>
<evidence type="ECO:0000313" key="2">
    <source>
        <dbReference type="EMBL" id="MBE1237245.1"/>
    </source>
</evidence>
<feature type="domain" description="DUF218" evidence="1">
    <location>
        <begin position="49"/>
        <end position="192"/>
    </location>
</feature>
<dbReference type="Gene3D" id="3.40.50.620">
    <property type="entry name" value="HUPs"/>
    <property type="match status" value="1"/>
</dbReference>
<dbReference type="InterPro" id="IPR051599">
    <property type="entry name" value="Cell_Envelope_Assoc"/>
</dbReference>
<dbReference type="AlphaFoldDB" id="A0A8J7CQU5"/>
<evidence type="ECO:0000313" key="3">
    <source>
        <dbReference type="Proteomes" id="UP000631034"/>
    </source>
</evidence>
<proteinExistence type="predicted"/>
<dbReference type="CDD" id="cd06259">
    <property type="entry name" value="YdcF-like"/>
    <property type="match status" value="1"/>
</dbReference>
<dbReference type="PANTHER" id="PTHR30336:SF4">
    <property type="entry name" value="ENVELOPE BIOGENESIS FACTOR ELYC"/>
    <property type="match status" value="1"/>
</dbReference>
<dbReference type="GO" id="GO:0043164">
    <property type="term" value="P:Gram-negative-bacterium-type cell wall biogenesis"/>
    <property type="evidence" value="ECO:0007669"/>
    <property type="project" value="TreeGrafter"/>
</dbReference>
<accession>A0A8J7CQU5</accession>
<dbReference type="EMBL" id="JACZHT010000004">
    <property type="protein sequence ID" value="MBE1237245.1"/>
    <property type="molecule type" value="Genomic_DNA"/>
</dbReference>
<reference evidence="2" key="1">
    <citation type="submission" date="2020-10" db="EMBL/GenBank/DDBJ databases">
        <title>Genome sequence of the unusual species of purple photosynthetic bacteria, Phaeovibrio sulfidiphilus DSM 23193, type strain.</title>
        <authorList>
            <person name="Kyndt J.A."/>
            <person name="Meyer T.E."/>
        </authorList>
    </citation>
    <scope>NUCLEOTIDE SEQUENCE</scope>
    <source>
        <strain evidence="2">DSM 23193</strain>
    </source>
</reference>
<dbReference type="PANTHER" id="PTHR30336">
    <property type="entry name" value="INNER MEMBRANE PROTEIN, PROBABLE PERMEASE"/>
    <property type="match status" value="1"/>
</dbReference>
<gene>
    <name evidence="2" type="ORF">IHV25_06245</name>
</gene>
<evidence type="ECO:0000259" key="1">
    <source>
        <dbReference type="Pfam" id="PF02698"/>
    </source>
</evidence>
<keyword evidence="3" id="KW-1185">Reference proteome</keyword>